<name>A0ABW6IIR4_9CYAN</name>
<keyword evidence="4" id="KW-1185">Reference proteome</keyword>
<keyword evidence="2" id="KW-0812">Transmembrane</keyword>
<keyword evidence="2" id="KW-1133">Transmembrane helix</keyword>
<dbReference type="Proteomes" id="UP001600165">
    <property type="component" value="Unassembled WGS sequence"/>
</dbReference>
<comment type="caution">
    <text evidence="3">The sequence shown here is derived from an EMBL/GenBank/DDBJ whole genome shotgun (WGS) entry which is preliminary data.</text>
</comment>
<feature type="transmembrane region" description="Helical" evidence="2">
    <location>
        <begin position="30"/>
        <end position="52"/>
    </location>
</feature>
<evidence type="ECO:0000256" key="1">
    <source>
        <dbReference type="SAM" id="MobiDB-lite"/>
    </source>
</evidence>
<organism evidence="3 4">
    <name type="scientific">Almyronema epifaneia S1</name>
    <dbReference type="NCBI Taxonomy" id="2991925"/>
    <lineage>
        <taxon>Bacteria</taxon>
        <taxon>Bacillati</taxon>
        <taxon>Cyanobacteriota</taxon>
        <taxon>Cyanophyceae</taxon>
        <taxon>Nodosilineales</taxon>
        <taxon>Nodosilineaceae</taxon>
        <taxon>Almyronema</taxon>
        <taxon>Almyronema epifaneia</taxon>
    </lineage>
</organism>
<accession>A0ABW6IIR4</accession>
<feature type="compositionally biased region" description="Polar residues" evidence="1">
    <location>
        <begin position="186"/>
        <end position="203"/>
    </location>
</feature>
<dbReference type="RefSeq" id="WP_377966245.1">
    <property type="nucleotide sequence ID" value="NZ_JBHZOL010000087.1"/>
</dbReference>
<evidence type="ECO:0000313" key="4">
    <source>
        <dbReference type="Proteomes" id="UP001600165"/>
    </source>
</evidence>
<evidence type="ECO:0000313" key="3">
    <source>
        <dbReference type="EMBL" id="MFE4107485.1"/>
    </source>
</evidence>
<gene>
    <name evidence="3" type="ORF">ACFVKH_14425</name>
</gene>
<reference evidence="3 4" key="1">
    <citation type="submission" date="2024-10" db="EMBL/GenBank/DDBJ databases">
        <authorList>
            <person name="Ratan Roy A."/>
            <person name="Morales Sandoval P.H."/>
            <person name="De Los Santos Villalobos S."/>
            <person name="Chakraborty S."/>
            <person name="Mukherjee J."/>
        </authorList>
    </citation>
    <scope>NUCLEOTIDE SEQUENCE [LARGE SCALE GENOMIC DNA]</scope>
    <source>
        <strain evidence="3 4">S1</strain>
    </source>
</reference>
<proteinExistence type="predicted"/>
<dbReference type="EMBL" id="JBHZOL010000087">
    <property type="protein sequence ID" value="MFE4107485.1"/>
    <property type="molecule type" value="Genomic_DNA"/>
</dbReference>
<evidence type="ECO:0000256" key="2">
    <source>
        <dbReference type="SAM" id="Phobius"/>
    </source>
</evidence>
<feature type="compositionally biased region" description="Polar residues" evidence="1">
    <location>
        <begin position="143"/>
        <end position="155"/>
    </location>
</feature>
<feature type="region of interest" description="Disordered" evidence="1">
    <location>
        <begin position="98"/>
        <end position="228"/>
    </location>
</feature>
<sequence length="228" mass="24770">MLASAAIAIYPSNPQIALPTKLLTMKHYPRLLLSVCAVAGLAGLGAGSFVRFSHVAGADKLRLDPDQAFPAQADWPVTASEAEFDQPFLSPDQTYTNRESREAPFEFQQEDNFSGETAPWIERSPTEEAVEPAATFRPADRSFSPSDSETINETFDQAPVDDSTMGDPLQNTSPEPWLEPAIPEPTRQTPVIPSESNNRTSLPEKTAPMPPSSDLPTSELPASAETDR</sequence>
<keyword evidence="2" id="KW-0472">Membrane</keyword>
<protein>
    <submittedName>
        <fullName evidence="3">Uncharacterized protein</fullName>
    </submittedName>
</protein>